<keyword evidence="4" id="KW-1185">Reference proteome</keyword>
<dbReference type="EMBL" id="BPQQ01000002">
    <property type="protein sequence ID" value="GJD98178.1"/>
    <property type="molecule type" value="Genomic_DNA"/>
</dbReference>
<organism evidence="3 4">
    <name type="scientific">Methylobacterium isbiliense</name>
    <dbReference type="NCBI Taxonomy" id="315478"/>
    <lineage>
        <taxon>Bacteria</taxon>
        <taxon>Pseudomonadati</taxon>
        <taxon>Pseudomonadota</taxon>
        <taxon>Alphaproteobacteria</taxon>
        <taxon>Hyphomicrobiales</taxon>
        <taxon>Methylobacteriaceae</taxon>
        <taxon>Methylobacterium</taxon>
    </lineage>
</organism>
<evidence type="ECO:0000259" key="2">
    <source>
        <dbReference type="Pfam" id="PF00561"/>
    </source>
</evidence>
<reference evidence="3" key="1">
    <citation type="journal article" date="2021" name="Front. Microbiol.">
        <title>Comprehensive Comparative Genomics and Phenotyping of Methylobacterium Species.</title>
        <authorList>
            <person name="Alessa O."/>
            <person name="Ogura Y."/>
            <person name="Fujitani Y."/>
            <person name="Takami H."/>
            <person name="Hayashi T."/>
            <person name="Sahin N."/>
            <person name="Tani A."/>
        </authorList>
    </citation>
    <scope>NUCLEOTIDE SEQUENCE</scope>
    <source>
        <strain evidence="3">DSM 17168</strain>
    </source>
</reference>
<proteinExistence type="predicted"/>
<evidence type="ECO:0000313" key="3">
    <source>
        <dbReference type="EMBL" id="GJD98178.1"/>
    </source>
</evidence>
<feature type="domain" description="AB hydrolase-1" evidence="2">
    <location>
        <begin position="33"/>
        <end position="91"/>
    </location>
</feature>
<dbReference type="InterPro" id="IPR029058">
    <property type="entry name" value="AB_hydrolase_fold"/>
</dbReference>
<protein>
    <submittedName>
        <fullName evidence="3">Epoxide hydrolase A</fullName>
    </submittedName>
</protein>
<dbReference type="PANTHER" id="PTHR43329">
    <property type="entry name" value="EPOXIDE HYDROLASE"/>
    <property type="match status" value="1"/>
</dbReference>
<dbReference type="GO" id="GO:0016787">
    <property type="term" value="F:hydrolase activity"/>
    <property type="evidence" value="ECO:0007669"/>
    <property type="project" value="UniProtKB-KW"/>
</dbReference>
<dbReference type="Proteomes" id="UP001055153">
    <property type="component" value="Unassembled WGS sequence"/>
</dbReference>
<evidence type="ECO:0000256" key="1">
    <source>
        <dbReference type="ARBA" id="ARBA00022801"/>
    </source>
</evidence>
<dbReference type="Pfam" id="PF00561">
    <property type="entry name" value="Abhydrolase_1"/>
    <property type="match status" value="1"/>
</dbReference>
<dbReference type="Gene3D" id="3.40.50.1820">
    <property type="entry name" value="alpha/beta hydrolase"/>
    <property type="match status" value="1"/>
</dbReference>
<dbReference type="InterPro" id="IPR000639">
    <property type="entry name" value="Epox_hydrolase-like"/>
</dbReference>
<dbReference type="SUPFAM" id="SSF53474">
    <property type="entry name" value="alpha/beta-Hydrolases"/>
    <property type="match status" value="1"/>
</dbReference>
<sequence length="94" mass="10149">MKPPTTPDLSLVRLPDALLHVACAGPAGGPLTILLHGFPEFWFGWRHQIDALAAAGLRVLAPDQRGYNLSSKPRDLAAYHLDRVADDVLALADL</sequence>
<keyword evidence="1 3" id="KW-0378">Hydrolase</keyword>
<gene>
    <name evidence="3" type="primary">ephA_1</name>
    <name evidence="3" type="ORF">GMJLKIPL_0085</name>
</gene>
<dbReference type="InterPro" id="IPR000073">
    <property type="entry name" value="AB_hydrolase_1"/>
</dbReference>
<accession>A0ABQ4S8R3</accession>
<name>A0ABQ4S8R3_9HYPH</name>
<comment type="caution">
    <text evidence="3">The sequence shown here is derived from an EMBL/GenBank/DDBJ whole genome shotgun (WGS) entry which is preliminary data.</text>
</comment>
<reference evidence="3" key="2">
    <citation type="submission" date="2021-08" db="EMBL/GenBank/DDBJ databases">
        <authorList>
            <person name="Tani A."/>
            <person name="Ola A."/>
            <person name="Ogura Y."/>
            <person name="Katsura K."/>
            <person name="Hayashi T."/>
        </authorList>
    </citation>
    <scope>NUCLEOTIDE SEQUENCE</scope>
    <source>
        <strain evidence="3">DSM 17168</strain>
    </source>
</reference>
<evidence type="ECO:0000313" key="4">
    <source>
        <dbReference type="Proteomes" id="UP001055153"/>
    </source>
</evidence>
<dbReference type="PRINTS" id="PR00412">
    <property type="entry name" value="EPOXHYDRLASE"/>
</dbReference>